<evidence type="ECO:0000313" key="1">
    <source>
        <dbReference type="EMBL" id="UGS40623.1"/>
    </source>
</evidence>
<proteinExistence type="predicted"/>
<gene>
    <name evidence="1" type="ORF">G163CM_13210</name>
</gene>
<dbReference type="EMBL" id="CP087880">
    <property type="protein sequence ID" value="UGS40623.1"/>
    <property type="molecule type" value="Genomic_DNA"/>
</dbReference>
<sequence>MDVVRFPPENGEDNLNGYAQAFSGWNICHG</sequence>
<keyword evidence="2" id="KW-1185">Reference proteome</keyword>
<reference evidence="1 2" key="1">
    <citation type="journal article" date="2022" name="Int. J. Syst. Evol. Microbiol.">
        <title>Pseudocitrobacter corydidari sp. nov., isolated from the Asian emerald cockroach Corydidarum magnifica.</title>
        <authorList>
            <person name="Guzman J."/>
            <person name="Poehlein A."/>
            <person name="Glaeser S.P."/>
            <person name="Schwengers O."/>
            <person name="Blom J."/>
            <person name="Hollensteiner J."/>
            <person name="Kampfer P."/>
            <person name="Vilcinskas A."/>
        </authorList>
    </citation>
    <scope>NUCLEOTIDE SEQUENCE [LARGE SCALE GENOMIC DNA]</scope>
    <source>
        <strain evidence="1">G163CM</strain>
    </source>
</reference>
<protein>
    <submittedName>
        <fullName evidence="1">Uncharacterized protein</fullName>
    </submittedName>
</protein>
<evidence type="ECO:0000313" key="2">
    <source>
        <dbReference type="Proteomes" id="UP001199659"/>
    </source>
</evidence>
<dbReference type="Proteomes" id="UP001199659">
    <property type="component" value="Chromosome"/>
</dbReference>
<accession>A0ABY3S3F5</accession>
<name>A0ABY3S3F5_9ENTR</name>
<organism evidence="1 2">
    <name type="scientific">Pseudocitrobacter corydidari</name>
    <dbReference type="NCBI Taxonomy" id="2891570"/>
    <lineage>
        <taxon>Bacteria</taxon>
        <taxon>Pseudomonadati</taxon>
        <taxon>Pseudomonadota</taxon>
        <taxon>Gammaproteobacteria</taxon>
        <taxon>Enterobacterales</taxon>
        <taxon>Enterobacteriaceae</taxon>
        <taxon>Pseudocitrobacter</taxon>
    </lineage>
</organism>